<organism evidence="1 2">
    <name type="scientific">Characodon lateralis</name>
    <dbReference type="NCBI Taxonomy" id="208331"/>
    <lineage>
        <taxon>Eukaryota</taxon>
        <taxon>Metazoa</taxon>
        <taxon>Chordata</taxon>
        <taxon>Craniata</taxon>
        <taxon>Vertebrata</taxon>
        <taxon>Euteleostomi</taxon>
        <taxon>Actinopterygii</taxon>
        <taxon>Neopterygii</taxon>
        <taxon>Teleostei</taxon>
        <taxon>Neoteleostei</taxon>
        <taxon>Acanthomorphata</taxon>
        <taxon>Ovalentaria</taxon>
        <taxon>Atherinomorphae</taxon>
        <taxon>Cyprinodontiformes</taxon>
        <taxon>Goodeidae</taxon>
        <taxon>Characodon</taxon>
    </lineage>
</organism>
<evidence type="ECO:0000313" key="1">
    <source>
        <dbReference type="EMBL" id="MED6294111.1"/>
    </source>
</evidence>
<dbReference type="EMBL" id="JAHUTJ010075272">
    <property type="protein sequence ID" value="MED6294111.1"/>
    <property type="molecule type" value="Genomic_DNA"/>
</dbReference>
<name>A0ABU7F3T5_9TELE</name>
<sequence length="101" mass="10870">MVDDVMHFELENGPTKNKKIGMMKALSCTVGRGFRGKLRVGCRLPPFLVFSLWGFCLVSRPCFPLLPFPSSSLTPLLALLVSSLSPALYPSVSGSQSLPGA</sequence>
<evidence type="ECO:0000313" key="2">
    <source>
        <dbReference type="Proteomes" id="UP001352852"/>
    </source>
</evidence>
<keyword evidence="2" id="KW-1185">Reference proteome</keyword>
<accession>A0ABU7F3T5</accession>
<proteinExistence type="predicted"/>
<protein>
    <submittedName>
        <fullName evidence="1">Uncharacterized protein</fullName>
    </submittedName>
</protein>
<comment type="caution">
    <text evidence="1">The sequence shown here is derived from an EMBL/GenBank/DDBJ whole genome shotgun (WGS) entry which is preliminary data.</text>
</comment>
<gene>
    <name evidence="1" type="ORF">CHARACLAT_017659</name>
</gene>
<dbReference type="Proteomes" id="UP001352852">
    <property type="component" value="Unassembled WGS sequence"/>
</dbReference>
<reference evidence="1 2" key="1">
    <citation type="submission" date="2021-06" db="EMBL/GenBank/DDBJ databases">
        <authorList>
            <person name="Palmer J.M."/>
        </authorList>
    </citation>
    <scope>NUCLEOTIDE SEQUENCE [LARGE SCALE GENOMIC DNA]</scope>
    <source>
        <strain evidence="1 2">CL_MEX2019</strain>
        <tissue evidence="1">Muscle</tissue>
    </source>
</reference>